<feature type="coiled-coil region" evidence="1">
    <location>
        <begin position="51"/>
        <end position="85"/>
    </location>
</feature>
<evidence type="ECO:0000313" key="3">
    <source>
        <dbReference type="EMBL" id="ATG43690.1"/>
    </source>
</evidence>
<proteinExistence type="predicted"/>
<gene>
    <name evidence="3" type="ORF">PhaeoP13_01753</name>
</gene>
<name>A0AAN1GRJ5_9RHOB</name>
<organism evidence="3 4">
    <name type="scientific">Phaeobacter piscinae</name>
    <dbReference type="NCBI Taxonomy" id="1580596"/>
    <lineage>
        <taxon>Bacteria</taxon>
        <taxon>Pseudomonadati</taxon>
        <taxon>Pseudomonadota</taxon>
        <taxon>Alphaproteobacteria</taxon>
        <taxon>Rhodobacterales</taxon>
        <taxon>Roseobacteraceae</taxon>
        <taxon>Phaeobacter</taxon>
    </lineage>
</organism>
<feature type="region of interest" description="Disordered" evidence="2">
    <location>
        <begin position="145"/>
        <end position="164"/>
    </location>
</feature>
<protein>
    <submittedName>
        <fullName evidence="3">Uncharacterized protein</fullName>
    </submittedName>
</protein>
<accession>A0AAN1GRJ5</accession>
<evidence type="ECO:0000256" key="1">
    <source>
        <dbReference type="SAM" id="Coils"/>
    </source>
</evidence>
<reference evidence="3 4" key="1">
    <citation type="journal article" date="2017" name="Front. Microbiol.">
        <title>Phaeobacter piscinae sp. nov., a species of the Roseobacter group and potential aquaculture probiont.</title>
        <authorList>
            <person name="Sonnenschein E.C."/>
            <person name="Phippen C.B.W."/>
            <person name="Nielsen K.F."/>
            <person name="Mateiu R.V."/>
            <person name="Melchiorsen J."/>
            <person name="Gram L."/>
            <person name="Overmann J."/>
            <person name="Freese H.M."/>
        </authorList>
    </citation>
    <scope>NUCLEOTIDE SEQUENCE [LARGE SCALE GENOMIC DNA]</scope>
    <source>
        <strain evidence="3 4">P13</strain>
    </source>
</reference>
<evidence type="ECO:0000256" key="2">
    <source>
        <dbReference type="SAM" id="MobiDB-lite"/>
    </source>
</evidence>
<sequence>MGITLDTAKAALDLTSSGAMTIQAIMGTIRALEKTSQSPQATPEPEIAGALETLRTQVLEAQEQNISLRKAILELEQECLDLKRATDKFAGYTLWETPAGHLVYRSGAGIDPIHYLCPSCHDADIKSILHGNGALKACKHNPRHGSFRFEPRKPNSGWAAKRRR</sequence>
<dbReference type="Proteomes" id="UP000218606">
    <property type="component" value="Chromosome"/>
</dbReference>
<dbReference type="EMBL" id="CP010767">
    <property type="protein sequence ID" value="ATG43690.1"/>
    <property type="molecule type" value="Genomic_DNA"/>
</dbReference>
<dbReference type="AlphaFoldDB" id="A0AAN1GRJ5"/>
<evidence type="ECO:0000313" key="4">
    <source>
        <dbReference type="Proteomes" id="UP000218606"/>
    </source>
</evidence>
<keyword evidence="1" id="KW-0175">Coiled coil</keyword>
<dbReference type="RefSeq" id="WP_096871499.1">
    <property type="nucleotide sequence ID" value="NZ_CP010767.1"/>
</dbReference>